<feature type="transmembrane region" description="Helical" evidence="1">
    <location>
        <begin position="459"/>
        <end position="480"/>
    </location>
</feature>
<comment type="caution">
    <text evidence="3">The sequence shown here is derived from an EMBL/GenBank/DDBJ whole genome shotgun (WGS) entry which is preliminary data.</text>
</comment>
<evidence type="ECO:0000259" key="2">
    <source>
        <dbReference type="Pfam" id="PF26616"/>
    </source>
</evidence>
<dbReference type="Proteomes" id="UP001287356">
    <property type="component" value="Unassembled WGS sequence"/>
</dbReference>
<sequence>MITQQGLQDALVRWQDYPSNLVSQSLPQEIVTRYQQLLNSKGLFVRRESDSQLEIWDPALTLSSNEVPNVNPSGVAELEAWLRDSPARVEGDDRPLVLSIGARSGRGPLQITPDMLRLILSHFQVMPAFLDVVLAFGSVSAASGFSHRFPSFVPSPHRDLSEGALELSYNLRYVGNCPGKPQDSWSIRQMAVYCQLNTGQQRSVWILAGAPDTSQFQLYNPALNTGSICQTTPEQSFLRSLHHHLSFFECRPELWRLYIRSLEDKFNITLVSVNGIHYASRPLINASSAMRRMGDLEEKCHDAVLAIRANVDVIERLQLYYQAIFSFEEVETTDGSTTTAQLITDIKRKLARIRADLEYDLSRAKLVKECISNKLQAVHLQFTADAAVRGSLESTRMTEMTEEMRHIAEVTRAETVTMRIVTIFTLIYLPCSFVTSVFSTNLLNHWNIGEGQEDSLRSFQWWLGAVTVLTVITSLTYWCWKWGERKLEHRASRRAQEMPRERGSSPGLQ</sequence>
<reference evidence="3" key="2">
    <citation type="submission" date="2023-06" db="EMBL/GenBank/DDBJ databases">
        <authorList>
            <consortium name="Lawrence Berkeley National Laboratory"/>
            <person name="Haridas S."/>
            <person name="Hensen N."/>
            <person name="Bonometti L."/>
            <person name="Westerberg I."/>
            <person name="Brannstrom I.O."/>
            <person name="Guillou S."/>
            <person name="Cros-Aarteil S."/>
            <person name="Calhoun S."/>
            <person name="Kuo A."/>
            <person name="Mondo S."/>
            <person name="Pangilinan J."/>
            <person name="Riley R."/>
            <person name="Labutti K."/>
            <person name="Andreopoulos B."/>
            <person name="Lipzen A."/>
            <person name="Chen C."/>
            <person name="Yanf M."/>
            <person name="Daum C."/>
            <person name="Ng V."/>
            <person name="Clum A."/>
            <person name="Steindorff A."/>
            <person name="Ohm R."/>
            <person name="Martin F."/>
            <person name="Silar P."/>
            <person name="Natvig D."/>
            <person name="Lalanne C."/>
            <person name="Gautier V."/>
            <person name="Ament-Velasquez S.L."/>
            <person name="Kruys A."/>
            <person name="Hutchinson M.I."/>
            <person name="Powell A.J."/>
            <person name="Barry K."/>
            <person name="Miller A.N."/>
            <person name="Grigoriev I.V."/>
            <person name="Debuchy R."/>
            <person name="Gladieux P."/>
            <person name="Thoren M.H."/>
            <person name="Johannesson H."/>
        </authorList>
    </citation>
    <scope>NUCLEOTIDE SEQUENCE</scope>
    <source>
        <strain evidence="3">CBS 958.72</strain>
    </source>
</reference>
<dbReference type="Pfam" id="PF26616">
    <property type="entry name" value="CorA-like"/>
    <property type="match status" value="1"/>
</dbReference>
<evidence type="ECO:0000313" key="3">
    <source>
        <dbReference type="EMBL" id="KAK3367193.1"/>
    </source>
</evidence>
<organism evidence="3 4">
    <name type="scientific">Lasiosphaeria ovina</name>
    <dbReference type="NCBI Taxonomy" id="92902"/>
    <lineage>
        <taxon>Eukaryota</taxon>
        <taxon>Fungi</taxon>
        <taxon>Dikarya</taxon>
        <taxon>Ascomycota</taxon>
        <taxon>Pezizomycotina</taxon>
        <taxon>Sordariomycetes</taxon>
        <taxon>Sordariomycetidae</taxon>
        <taxon>Sordariales</taxon>
        <taxon>Lasiosphaeriaceae</taxon>
        <taxon>Lasiosphaeria</taxon>
    </lineage>
</organism>
<dbReference type="InterPro" id="IPR058257">
    <property type="entry name" value="CorA-like_dom"/>
</dbReference>
<keyword evidence="1" id="KW-1133">Transmembrane helix</keyword>
<dbReference type="Gene3D" id="1.20.58.340">
    <property type="entry name" value="Magnesium transport protein CorA, transmembrane region"/>
    <property type="match status" value="1"/>
</dbReference>
<evidence type="ECO:0000256" key="1">
    <source>
        <dbReference type="SAM" id="Phobius"/>
    </source>
</evidence>
<proteinExistence type="predicted"/>
<protein>
    <recommendedName>
        <fullName evidence="2">CorA-like transporter domain-containing protein</fullName>
    </recommendedName>
</protein>
<dbReference type="EMBL" id="JAULSN010000007">
    <property type="protein sequence ID" value="KAK3367193.1"/>
    <property type="molecule type" value="Genomic_DNA"/>
</dbReference>
<name>A0AAE0JZF0_9PEZI</name>
<accession>A0AAE0JZF0</accession>
<feature type="domain" description="CorA-like transporter" evidence="2">
    <location>
        <begin position="12"/>
        <end position="268"/>
    </location>
</feature>
<gene>
    <name evidence="3" type="ORF">B0T24DRAFT_635212</name>
</gene>
<keyword evidence="1" id="KW-0472">Membrane</keyword>
<evidence type="ECO:0000313" key="4">
    <source>
        <dbReference type="Proteomes" id="UP001287356"/>
    </source>
</evidence>
<reference evidence="3" key="1">
    <citation type="journal article" date="2023" name="Mol. Phylogenet. Evol.">
        <title>Genome-scale phylogeny and comparative genomics of the fungal order Sordariales.</title>
        <authorList>
            <person name="Hensen N."/>
            <person name="Bonometti L."/>
            <person name="Westerberg I."/>
            <person name="Brannstrom I.O."/>
            <person name="Guillou S."/>
            <person name="Cros-Aarteil S."/>
            <person name="Calhoun S."/>
            <person name="Haridas S."/>
            <person name="Kuo A."/>
            <person name="Mondo S."/>
            <person name="Pangilinan J."/>
            <person name="Riley R."/>
            <person name="LaButti K."/>
            <person name="Andreopoulos B."/>
            <person name="Lipzen A."/>
            <person name="Chen C."/>
            <person name="Yan M."/>
            <person name="Daum C."/>
            <person name="Ng V."/>
            <person name="Clum A."/>
            <person name="Steindorff A."/>
            <person name="Ohm R.A."/>
            <person name="Martin F."/>
            <person name="Silar P."/>
            <person name="Natvig D.O."/>
            <person name="Lalanne C."/>
            <person name="Gautier V."/>
            <person name="Ament-Velasquez S.L."/>
            <person name="Kruys A."/>
            <person name="Hutchinson M.I."/>
            <person name="Powell A.J."/>
            <person name="Barry K."/>
            <person name="Miller A.N."/>
            <person name="Grigoriev I.V."/>
            <person name="Debuchy R."/>
            <person name="Gladieux P."/>
            <person name="Hiltunen Thoren M."/>
            <person name="Johannesson H."/>
        </authorList>
    </citation>
    <scope>NUCLEOTIDE SEQUENCE</scope>
    <source>
        <strain evidence="3">CBS 958.72</strain>
    </source>
</reference>
<keyword evidence="4" id="KW-1185">Reference proteome</keyword>
<keyword evidence="1" id="KW-0812">Transmembrane</keyword>
<feature type="transmembrane region" description="Helical" evidence="1">
    <location>
        <begin position="420"/>
        <end position="439"/>
    </location>
</feature>
<dbReference type="AlphaFoldDB" id="A0AAE0JZF0"/>